<evidence type="ECO:0000313" key="2">
    <source>
        <dbReference type="Proteomes" id="UP000183287"/>
    </source>
</evidence>
<dbReference type="EMBL" id="FOUB01000028">
    <property type="protein sequence ID" value="SFM42138.1"/>
    <property type="molecule type" value="Genomic_DNA"/>
</dbReference>
<dbReference type="Proteomes" id="UP000183287">
    <property type="component" value="Unassembled WGS sequence"/>
</dbReference>
<keyword evidence="2" id="KW-1185">Reference proteome</keyword>
<evidence type="ECO:0000313" key="1">
    <source>
        <dbReference type="EMBL" id="SFM42138.1"/>
    </source>
</evidence>
<organism evidence="1 2">
    <name type="scientific">Nitrosomonas communis</name>
    <dbReference type="NCBI Taxonomy" id="44574"/>
    <lineage>
        <taxon>Bacteria</taxon>
        <taxon>Pseudomonadati</taxon>
        <taxon>Pseudomonadota</taxon>
        <taxon>Betaproteobacteria</taxon>
        <taxon>Nitrosomonadales</taxon>
        <taxon>Nitrosomonadaceae</taxon>
        <taxon>Nitrosomonas</taxon>
    </lineage>
</organism>
<sequence length="48" mass="5484">MTKQELIEHKEQLKQLQSTTQKTVDSINKFIAAFNSIGKNKSNQPPQI</sequence>
<reference evidence="2" key="1">
    <citation type="submission" date="2016-10" db="EMBL/GenBank/DDBJ databases">
        <authorList>
            <person name="Varghese N."/>
            <person name="Submissions S."/>
        </authorList>
    </citation>
    <scope>NUCLEOTIDE SEQUENCE [LARGE SCALE GENOMIC DNA]</scope>
    <source>
        <strain evidence="2">Nm44</strain>
    </source>
</reference>
<accession>A0A1I4QPW1</accession>
<dbReference type="AlphaFoldDB" id="A0A1I4QPW1"/>
<gene>
    <name evidence="1" type="ORF">SAMN05421863_10282</name>
</gene>
<protein>
    <submittedName>
        <fullName evidence="1">Uncharacterized protein</fullName>
    </submittedName>
</protein>
<proteinExistence type="predicted"/>
<name>A0A1I4QPW1_9PROT</name>